<evidence type="ECO:0000313" key="3">
    <source>
        <dbReference type="EMBL" id="WNM61907.1"/>
    </source>
</evidence>
<keyword evidence="4" id="KW-1185">Reference proteome</keyword>
<organism evidence="3 4">
    <name type="scientific">Candidatus Nitrospira neomarina</name>
    <dbReference type="NCBI Taxonomy" id="3020899"/>
    <lineage>
        <taxon>Bacteria</taxon>
        <taxon>Pseudomonadati</taxon>
        <taxon>Nitrospirota</taxon>
        <taxon>Nitrospiria</taxon>
        <taxon>Nitrospirales</taxon>
        <taxon>Nitrospiraceae</taxon>
        <taxon>Nitrospira</taxon>
    </lineage>
</organism>
<name>A0AA96GJ47_9BACT</name>
<protein>
    <submittedName>
        <fullName evidence="3">Response regulator</fullName>
    </submittedName>
</protein>
<dbReference type="PROSITE" id="PS50110">
    <property type="entry name" value="RESPONSE_REGULATORY"/>
    <property type="match status" value="1"/>
</dbReference>
<dbReference type="InterPro" id="IPR001789">
    <property type="entry name" value="Sig_transdc_resp-reg_receiver"/>
</dbReference>
<dbReference type="GO" id="GO:0000160">
    <property type="term" value="P:phosphorelay signal transduction system"/>
    <property type="evidence" value="ECO:0007669"/>
    <property type="project" value="InterPro"/>
</dbReference>
<comment type="caution">
    <text evidence="1">Lacks conserved residue(s) required for the propagation of feature annotation.</text>
</comment>
<dbReference type="SUPFAM" id="SSF52172">
    <property type="entry name" value="CheY-like"/>
    <property type="match status" value="1"/>
</dbReference>
<evidence type="ECO:0000256" key="1">
    <source>
        <dbReference type="PROSITE-ProRule" id="PRU00169"/>
    </source>
</evidence>
<reference evidence="3 4" key="1">
    <citation type="submission" date="2023-01" db="EMBL/GenBank/DDBJ databases">
        <title>Cultivation and genomic characterization of new, ubiquitous marine nitrite-oxidizing bacteria from the Nitrospirales.</title>
        <authorList>
            <person name="Mueller A.J."/>
            <person name="Daebeler A."/>
            <person name="Herbold C.W."/>
            <person name="Kirkegaard R.H."/>
            <person name="Daims H."/>
        </authorList>
    </citation>
    <scope>NUCLEOTIDE SEQUENCE [LARGE SCALE GENOMIC DNA]</scope>
    <source>
        <strain evidence="3 4">DK</strain>
    </source>
</reference>
<dbReference type="KEGG" id="nneo:PQG83_19530"/>
<dbReference type="Gene3D" id="3.40.50.2300">
    <property type="match status" value="1"/>
</dbReference>
<dbReference type="Pfam" id="PF00072">
    <property type="entry name" value="Response_reg"/>
    <property type="match status" value="1"/>
</dbReference>
<evidence type="ECO:0000259" key="2">
    <source>
        <dbReference type="PROSITE" id="PS50110"/>
    </source>
</evidence>
<dbReference type="RefSeq" id="WP_312744600.1">
    <property type="nucleotide sequence ID" value="NZ_CP116968.1"/>
</dbReference>
<accession>A0AA96GJ47</accession>
<gene>
    <name evidence="3" type="ORF">PQG83_19530</name>
</gene>
<feature type="domain" description="Response regulatory" evidence="2">
    <location>
        <begin position="10"/>
        <end position="150"/>
    </location>
</feature>
<proteinExistence type="predicted"/>
<dbReference type="InterPro" id="IPR011006">
    <property type="entry name" value="CheY-like_superfamily"/>
</dbReference>
<evidence type="ECO:0000313" key="4">
    <source>
        <dbReference type="Proteomes" id="UP001302494"/>
    </source>
</evidence>
<dbReference type="EMBL" id="CP116968">
    <property type="protein sequence ID" value="WNM61907.1"/>
    <property type="molecule type" value="Genomic_DNA"/>
</dbReference>
<dbReference type="AlphaFoldDB" id="A0AA96GJ47"/>
<sequence>MRGAVKNTFKILTIEDDIAQTEALKEALTVAQIICVEIFEAEDGEQGTAFLNQEYPFVDAPQPDLIFLSNHLPDMSGEEIIKGLQRDRRLQIIPVALFSEETPRPSKNFSFPPNCHLFKRPKTCDEWIYVLRCIEDVWVSLLNMAGKPLI</sequence>
<dbReference type="Proteomes" id="UP001302494">
    <property type="component" value="Chromosome"/>
</dbReference>